<dbReference type="EMBL" id="CALTRL010004455">
    <property type="protein sequence ID" value="CAH7683100.1"/>
    <property type="molecule type" value="Genomic_DNA"/>
</dbReference>
<dbReference type="CDD" id="cd00170">
    <property type="entry name" value="SEC14"/>
    <property type="match status" value="1"/>
</dbReference>
<dbReference type="SUPFAM" id="SSF46938">
    <property type="entry name" value="CRAL/TRIO N-terminal domain"/>
    <property type="match status" value="1"/>
</dbReference>
<feature type="compositionally biased region" description="Low complexity" evidence="1">
    <location>
        <begin position="444"/>
        <end position="459"/>
    </location>
</feature>
<feature type="transmembrane region" description="Helical" evidence="2">
    <location>
        <begin position="576"/>
        <end position="594"/>
    </location>
</feature>
<dbReference type="Pfam" id="PF00650">
    <property type="entry name" value="CRAL_TRIO"/>
    <property type="match status" value="1"/>
</dbReference>
<dbReference type="Proteomes" id="UP001153365">
    <property type="component" value="Unassembled WGS sequence"/>
</dbReference>
<gene>
    <name evidence="4" type="ORF">PPACK8108_LOCUS16401</name>
</gene>
<evidence type="ECO:0000313" key="4">
    <source>
        <dbReference type="EMBL" id="CAH7683100.1"/>
    </source>
</evidence>
<dbReference type="InterPro" id="IPR036865">
    <property type="entry name" value="CRAL-TRIO_dom_sf"/>
</dbReference>
<feature type="region of interest" description="Disordered" evidence="1">
    <location>
        <begin position="425"/>
        <end position="459"/>
    </location>
</feature>
<dbReference type="SUPFAM" id="SSF52087">
    <property type="entry name" value="CRAL/TRIO domain"/>
    <property type="match status" value="1"/>
</dbReference>
<evidence type="ECO:0000256" key="2">
    <source>
        <dbReference type="SAM" id="Phobius"/>
    </source>
</evidence>
<keyword evidence="2" id="KW-0472">Membrane</keyword>
<organism evidence="4 5">
    <name type="scientific">Phakopsora pachyrhizi</name>
    <name type="common">Asian soybean rust disease fungus</name>
    <dbReference type="NCBI Taxonomy" id="170000"/>
    <lineage>
        <taxon>Eukaryota</taxon>
        <taxon>Fungi</taxon>
        <taxon>Dikarya</taxon>
        <taxon>Basidiomycota</taxon>
        <taxon>Pucciniomycotina</taxon>
        <taxon>Pucciniomycetes</taxon>
        <taxon>Pucciniales</taxon>
        <taxon>Phakopsoraceae</taxon>
        <taxon>Phakopsora</taxon>
    </lineage>
</organism>
<evidence type="ECO:0000259" key="3">
    <source>
        <dbReference type="PROSITE" id="PS50191"/>
    </source>
</evidence>
<dbReference type="InterPro" id="IPR036273">
    <property type="entry name" value="CRAL/TRIO_N_dom_sf"/>
</dbReference>
<comment type="caution">
    <text evidence="4">The sequence shown here is derived from an EMBL/GenBank/DDBJ whole genome shotgun (WGS) entry which is preliminary data.</text>
</comment>
<dbReference type="PROSITE" id="PS50191">
    <property type="entry name" value="CRAL_TRIO"/>
    <property type="match status" value="1"/>
</dbReference>
<evidence type="ECO:0000256" key="1">
    <source>
        <dbReference type="SAM" id="MobiDB-lite"/>
    </source>
</evidence>
<dbReference type="SMART" id="SM00516">
    <property type="entry name" value="SEC14"/>
    <property type="match status" value="1"/>
</dbReference>
<keyword evidence="2" id="KW-0812">Transmembrane</keyword>
<name>A0AAV0BD01_PHAPC</name>
<dbReference type="AlphaFoldDB" id="A0AAV0BD01"/>
<feature type="domain" description="CRAL-TRIO" evidence="3">
    <location>
        <begin position="124"/>
        <end position="301"/>
    </location>
</feature>
<dbReference type="InterPro" id="IPR052432">
    <property type="entry name" value="PITP/CRAL-TRIO"/>
</dbReference>
<dbReference type="PANTHER" id="PTHR46590:SF4">
    <property type="entry name" value="CRAL-TRIO DOMAIN-CONTAINING PROTEIN"/>
    <property type="match status" value="1"/>
</dbReference>
<evidence type="ECO:0000313" key="5">
    <source>
        <dbReference type="Proteomes" id="UP001153365"/>
    </source>
</evidence>
<dbReference type="PANTHER" id="PTHR46590">
    <property type="entry name" value="PHOSPHATIDYLINOSITOL TRANSFER PROTEIN CSR1-RELATED"/>
    <property type="match status" value="1"/>
</dbReference>
<dbReference type="InterPro" id="IPR001251">
    <property type="entry name" value="CRAL-TRIO_dom"/>
</dbReference>
<keyword evidence="5" id="KW-1185">Reference proteome</keyword>
<reference evidence="4" key="1">
    <citation type="submission" date="2022-06" db="EMBL/GenBank/DDBJ databases">
        <authorList>
            <consortium name="SYNGENTA / RWTH Aachen University"/>
        </authorList>
    </citation>
    <scope>NUCLEOTIDE SEQUENCE</scope>
</reference>
<proteinExistence type="predicted"/>
<sequence length="615" mass="70355">MSASNPEPLISRYNCYLDSFNRHLPDILVLHHRSLNELLPSLLQHSSSSSSAQLISDVSTLQLVSDFLNDKLSLYRFLRKSRYSIDLALSSLEKSIHWRLSSNIDFISQSSIDPIYLDQPLLFFHPQLSDRWSRPLGVLNLKHLRRSDDGSLDGLKEFIAWNMEIARRFIYHSSLNHLNQILEPSTLSSSSSSQQLSSTTSSLIIQFVLLIDLKDASMSNLEVELLPYLMDLLKNNFPGMVGAIFILNYGWMYAGMWQLAKRILPQQTLDRIFFPTQKDLEKFFEKSNLLVEHGGEFVYDFHAQQNHFIRRYGTATQSISSTPADQEIDRISRKTSMESLHDVFYSAANTPYQLFTPQPGTPSRTLGSSHLPRPSWLSMTAFNSDSISPSELGQAMRNNQLRNSGRIWPLTDDFQLRLPSDSVRTVNNSNHLTDDEDESASQTSTALAVASPSSSASSSSSSLHEAILSLADDDDQQSVRQLEWSSSTSTRRISSSRHCRDSSNEVRVTSPKYFKRAGILPNLPRDQQVTQRRRKRDYWYRLILRIENIRFKLQMMFRLMFSLMRVFERRKGESNHLVRALFGIGILLSVLIGRKRIGGMRIQRSFKSNMSGKIH</sequence>
<keyword evidence="2" id="KW-1133">Transmembrane helix</keyword>
<dbReference type="Gene3D" id="3.40.525.10">
    <property type="entry name" value="CRAL-TRIO lipid binding domain"/>
    <property type="match status" value="1"/>
</dbReference>
<protein>
    <submittedName>
        <fullName evidence="4">CRAL-TRIO domain-containing protein</fullName>
    </submittedName>
</protein>
<accession>A0AAV0BD01</accession>